<evidence type="ECO:0000313" key="2">
    <source>
        <dbReference type="EMBL" id="SUZ68304.1"/>
    </source>
</evidence>
<sequence length="114" mass="12740">MYLVIKTVITVIIIVAISEIARRSSFIAGILASIPLTSALAITWLYFDTKEVKPVVDLTNSILLLIPPSLTFFVVLPLALKKLDFIYSIFISIIATVLVYWLYIALLSRLGIRL</sequence>
<keyword evidence="1" id="KW-1133">Transmembrane helix</keyword>
<feature type="transmembrane region" description="Helical" evidence="1">
    <location>
        <begin position="85"/>
        <end position="106"/>
    </location>
</feature>
<keyword evidence="1" id="KW-0812">Transmembrane</keyword>
<accession>A0A381PNW5</accession>
<gene>
    <name evidence="2" type="ORF">METZ01_LOCUS21158</name>
</gene>
<reference evidence="2" key="1">
    <citation type="submission" date="2018-05" db="EMBL/GenBank/DDBJ databases">
        <authorList>
            <person name="Lanie J.A."/>
            <person name="Ng W.-L."/>
            <person name="Kazmierczak K.M."/>
            <person name="Andrzejewski T.M."/>
            <person name="Davidsen T.M."/>
            <person name="Wayne K.J."/>
            <person name="Tettelin H."/>
            <person name="Glass J.I."/>
            <person name="Rusch D."/>
            <person name="Podicherti R."/>
            <person name="Tsui H.-C.T."/>
            <person name="Winkler M.E."/>
        </authorList>
    </citation>
    <scope>NUCLEOTIDE SEQUENCE</scope>
</reference>
<organism evidence="2">
    <name type="scientific">marine metagenome</name>
    <dbReference type="NCBI Taxonomy" id="408172"/>
    <lineage>
        <taxon>unclassified sequences</taxon>
        <taxon>metagenomes</taxon>
        <taxon>ecological metagenomes</taxon>
    </lineage>
</organism>
<evidence type="ECO:0008006" key="3">
    <source>
        <dbReference type="Google" id="ProtNLM"/>
    </source>
</evidence>
<name>A0A381PNW5_9ZZZZ</name>
<keyword evidence="1" id="KW-0472">Membrane</keyword>
<dbReference type="EMBL" id="UINC01001036">
    <property type="protein sequence ID" value="SUZ68304.1"/>
    <property type="molecule type" value="Genomic_DNA"/>
</dbReference>
<feature type="transmembrane region" description="Helical" evidence="1">
    <location>
        <begin position="26"/>
        <end position="47"/>
    </location>
</feature>
<feature type="transmembrane region" description="Helical" evidence="1">
    <location>
        <begin position="59"/>
        <end position="79"/>
    </location>
</feature>
<proteinExistence type="predicted"/>
<protein>
    <recommendedName>
        <fullName evidence="3">DUF3147 family protein</fullName>
    </recommendedName>
</protein>
<evidence type="ECO:0000256" key="1">
    <source>
        <dbReference type="SAM" id="Phobius"/>
    </source>
</evidence>
<dbReference type="AlphaFoldDB" id="A0A381PNW5"/>